<dbReference type="Gene3D" id="3.90.1570.10">
    <property type="entry name" value="tt1808, chain A"/>
    <property type="match status" value="1"/>
</dbReference>
<dbReference type="SUPFAM" id="SSF52980">
    <property type="entry name" value="Restriction endonuclease-like"/>
    <property type="match status" value="1"/>
</dbReference>
<reference evidence="2 3" key="1">
    <citation type="journal article" date="2019" name="Genome Biol. Evol.">
        <title>Day and night: Metabolic profiles and evolutionary relationships of six axenic non-marine cyanobacteria.</title>
        <authorList>
            <person name="Will S.E."/>
            <person name="Henke P."/>
            <person name="Boedeker C."/>
            <person name="Huang S."/>
            <person name="Brinkmann H."/>
            <person name="Rohde M."/>
            <person name="Jarek M."/>
            <person name="Friedl T."/>
            <person name="Seufert S."/>
            <person name="Schumacher M."/>
            <person name="Overmann J."/>
            <person name="Neumann-Schaal M."/>
            <person name="Petersen J."/>
        </authorList>
    </citation>
    <scope>NUCLEOTIDE SEQUENCE [LARGE SCALE GENOMIC DNA]</scope>
    <source>
        <strain evidence="2 3">PCC 6912</strain>
    </source>
</reference>
<dbReference type="InterPro" id="IPR008538">
    <property type="entry name" value="Uma2"/>
</dbReference>
<sequence>MTTTGLHLWTIDDYHRMIEAEILTTEDKVELLEGQILEMSPQQPPHAATTQRTWKYLSRLLANRADIRVQLPVTLPPNSEPEPDIAVVRFDSREYLDGHPTTDDIFLLVEVADRTLNRDCKQKARTYAKAKIADYWVLDVNMRQVYVFREPTDNSYAQEITLDENATLSLVAFPEVEVRVKELFP</sequence>
<dbReference type="PANTHER" id="PTHR35400:SF1">
    <property type="entry name" value="SLR1083 PROTEIN"/>
    <property type="match status" value="1"/>
</dbReference>
<dbReference type="Pfam" id="PF05685">
    <property type="entry name" value="Uma2"/>
    <property type="match status" value="1"/>
</dbReference>
<protein>
    <recommendedName>
        <fullName evidence="1">Putative restriction endonuclease domain-containing protein</fullName>
    </recommendedName>
</protein>
<keyword evidence="3" id="KW-1185">Reference proteome</keyword>
<accession>A0A3S0ZXM2</accession>
<dbReference type="CDD" id="cd06260">
    <property type="entry name" value="DUF820-like"/>
    <property type="match status" value="1"/>
</dbReference>
<dbReference type="RefSeq" id="WP_016873953.1">
    <property type="nucleotide sequence ID" value="NZ_AJLN01000049.1"/>
</dbReference>
<feature type="domain" description="Putative restriction endonuclease" evidence="1">
    <location>
        <begin position="12"/>
        <end position="180"/>
    </location>
</feature>
<dbReference type="EMBL" id="RSCJ01000002">
    <property type="protein sequence ID" value="RUR86076.1"/>
    <property type="molecule type" value="Genomic_DNA"/>
</dbReference>
<dbReference type="OrthoDB" id="509866at2"/>
<dbReference type="InterPro" id="IPR012296">
    <property type="entry name" value="Nuclease_put_TT1808"/>
</dbReference>
<organism evidence="2 3">
    <name type="scientific">Chlorogloeopsis fritschii PCC 6912</name>
    <dbReference type="NCBI Taxonomy" id="211165"/>
    <lineage>
        <taxon>Bacteria</taxon>
        <taxon>Bacillati</taxon>
        <taxon>Cyanobacteriota</taxon>
        <taxon>Cyanophyceae</taxon>
        <taxon>Nostocales</taxon>
        <taxon>Chlorogloeopsidaceae</taxon>
        <taxon>Chlorogloeopsis</taxon>
    </lineage>
</organism>
<gene>
    <name evidence="2" type="ORF">PCC6912_09010</name>
</gene>
<dbReference type="AlphaFoldDB" id="A0A3S0ZXM2"/>
<dbReference type="InterPro" id="IPR011335">
    <property type="entry name" value="Restrct_endonuc-II-like"/>
</dbReference>
<comment type="caution">
    <text evidence="2">The sequence shown here is derived from an EMBL/GenBank/DDBJ whole genome shotgun (WGS) entry which is preliminary data.</text>
</comment>
<dbReference type="Proteomes" id="UP000268857">
    <property type="component" value="Unassembled WGS sequence"/>
</dbReference>
<evidence type="ECO:0000313" key="2">
    <source>
        <dbReference type="EMBL" id="RUR86076.1"/>
    </source>
</evidence>
<evidence type="ECO:0000313" key="3">
    <source>
        <dbReference type="Proteomes" id="UP000268857"/>
    </source>
</evidence>
<proteinExistence type="predicted"/>
<name>A0A3S0ZXM2_CHLFR</name>
<dbReference type="PANTHER" id="PTHR35400">
    <property type="entry name" value="SLR1083 PROTEIN"/>
    <property type="match status" value="1"/>
</dbReference>
<dbReference type="STRING" id="211165.GCA_000317285_01300"/>
<evidence type="ECO:0000259" key="1">
    <source>
        <dbReference type="Pfam" id="PF05685"/>
    </source>
</evidence>